<gene>
    <name evidence="5" type="primary">frr</name>
    <name evidence="7" type="ORF">BO222_11040</name>
</gene>
<dbReference type="SUPFAM" id="SSF55194">
    <property type="entry name" value="Ribosome recycling factor, RRF"/>
    <property type="match status" value="1"/>
</dbReference>
<keyword evidence="8" id="KW-1185">Reference proteome</keyword>
<comment type="function">
    <text evidence="5">Responsible for the release of ribosomes from messenger RNA at the termination of protein biosynthesis. May increase the efficiency of translation by recycling ribosomes from one round of translation to another.</text>
</comment>
<dbReference type="NCBIfam" id="TIGR00496">
    <property type="entry name" value="frr"/>
    <property type="match status" value="1"/>
</dbReference>
<dbReference type="GO" id="GO:0043023">
    <property type="term" value="F:ribosomal large subunit binding"/>
    <property type="evidence" value="ECO:0007669"/>
    <property type="project" value="TreeGrafter"/>
</dbReference>
<dbReference type="FunFam" id="1.10.132.20:FF:000001">
    <property type="entry name" value="Ribosome-recycling factor"/>
    <property type="match status" value="1"/>
</dbReference>
<feature type="domain" description="Ribosome recycling factor" evidence="6">
    <location>
        <begin position="22"/>
        <end position="180"/>
    </location>
</feature>
<evidence type="ECO:0000313" key="7">
    <source>
        <dbReference type="EMBL" id="OLU37119.1"/>
    </source>
</evidence>
<dbReference type="Proteomes" id="UP000186341">
    <property type="component" value="Unassembled WGS sequence"/>
</dbReference>
<dbReference type="Gene3D" id="1.10.132.20">
    <property type="entry name" value="Ribosome-recycling factor"/>
    <property type="match status" value="1"/>
</dbReference>
<protein>
    <recommendedName>
        <fullName evidence="5">Ribosome-recycling factor</fullName>
        <shortName evidence="5">RRF</shortName>
    </recommendedName>
    <alternativeName>
        <fullName evidence="5">Ribosome-releasing factor</fullName>
    </alternativeName>
</protein>
<evidence type="ECO:0000259" key="6">
    <source>
        <dbReference type="Pfam" id="PF01765"/>
    </source>
</evidence>
<comment type="subcellular location">
    <subcellularLocation>
        <location evidence="1 5">Cytoplasm</location>
    </subcellularLocation>
</comment>
<organism evidence="7 8">
    <name type="scientific">Ileibacterium valens</name>
    <dbReference type="NCBI Taxonomy" id="1862668"/>
    <lineage>
        <taxon>Bacteria</taxon>
        <taxon>Bacillati</taxon>
        <taxon>Bacillota</taxon>
        <taxon>Erysipelotrichia</taxon>
        <taxon>Erysipelotrichales</taxon>
        <taxon>Erysipelotrichaceae</taxon>
        <taxon>Ileibacterium</taxon>
    </lineage>
</organism>
<dbReference type="HAMAP" id="MF_00040">
    <property type="entry name" value="RRF"/>
    <property type="match status" value="1"/>
</dbReference>
<proteinExistence type="inferred from homology"/>
<dbReference type="GO" id="GO:0005737">
    <property type="term" value="C:cytoplasm"/>
    <property type="evidence" value="ECO:0007669"/>
    <property type="project" value="UniProtKB-SubCell"/>
</dbReference>
<dbReference type="GeneID" id="82203675"/>
<evidence type="ECO:0000256" key="2">
    <source>
        <dbReference type="ARBA" id="ARBA00005912"/>
    </source>
</evidence>
<evidence type="ECO:0000256" key="4">
    <source>
        <dbReference type="ARBA" id="ARBA00022917"/>
    </source>
</evidence>
<keyword evidence="3 5" id="KW-0963">Cytoplasm</keyword>
<evidence type="ECO:0000313" key="8">
    <source>
        <dbReference type="Proteomes" id="UP000186341"/>
    </source>
</evidence>
<sequence>MENIYLEEAEMNMMDVIDNLDGNLKTIRTGRASASMLDRVRVDYYGEMTPINQMAKISVLEGTQLVIKPYDRTMVKGINHAISAANLGVTPVAEADCIRINVPPLTQDRRKQLAKEAKKYADEAKVNIRNCRRDANADIKKDKEIPEDVQKSLLDDCQKLTDKYIKKIDEMAAAKEKDLMTI</sequence>
<dbReference type="RefSeq" id="WP_075820849.1">
    <property type="nucleotide sequence ID" value="NZ_CAJUTZ010000002.1"/>
</dbReference>
<dbReference type="InterPro" id="IPR002661">
    <property type="entry name" value="Ribosome_recyc_fac"/>
</dbReference>
<dbReference type="Gene3D" id="3.30.1360.40">
    <property type="match status" value="1"/>
</dbReference>
<dbReference type="PANTHER" id="PTHR20982">
    <property type="entry name" value="RIBOSOME RECYCLING FACTOR"/>
    <property type="match status" value="1"/>
</dbReference>
<name>A0A1U7NDI7_9FIRM</name>
<dbReference type="InterPro" id="IPR023584">
    <property type="entry name" value="Ribosome_recyc_fac_dom"/>
</dbReference>
<evidence type="ECO:0000256" key="5">
    <source>
        <dbReference type="HAMAP-Rule" id="MF_00040"/>
    </source>
</evidence>
<dbReference type="AlphaFoldDB" id="A0A1U7NDI7"/>
<dbReference type="EMBL" id="MPJW01000224">
    <property type="protein sequence ID" value="OLU37119.1"/>
    <property type="molecule type" value="Genomic_DNA"/>
</dbReference>
<dbReference type="OrthoDB" id="9804006at2"/>
<evidence type="ECO:0000256" key="3">
    <source>
        <dbReference type="ARBA" id="ARBA00022490"/>
    </source>
</evidence>
<dbReference type="Pfam" id="PF01765">
    <property type="entry name" value="RRF"/>
    <property type="match status" value="1"/>
</dbReference>
<dbReference type="GO" id="GO:0006415">
    <property type="term" value="P:translational termination"/>
    <property type="evidence" value="ECO:0007669"/>
    <property type="project" value="UniProtKB-UniRule"/>
</dbReference>
<keyword evidence="4 5" id="KW-0648">Protein biosynthesis</keyword>
<evidence type="ECO:0000256" key="1">
    <source>
        <dbReference type="ARBA" id="ARBA00004496"/>
    </source>
</evidence>
<dbReference type="FunFam" id="3.30.1360.40:FF:000001">
    <property type="entry name" value="Ribosome-recycling factor"/>
    <property type="match status" value="1"/>
</dbReference>
<dbReference type="CDD" id="cd00520">
    <property type="entry name" value="RRF"/>
    <property type="match status" value="1"/>
</dbReference>
<dbReference type="PANTHER" id="PTHR20982:SF3">
    <property type="entry name" value="MITOCHONDRIAL RIBOSOME RECYCLING FACTOR PSEUDO 1"/>
    <property type="match status" value="1"/>
</dbReference>
<comment type="similarity">
    <text evidence="2 5">Belongs to the RRF family.</text>
</comment>
<dbReference type="InterPro" id="IPR036191">
    <property type="entry name" value="RRF_sf"/>
</dbReference>
<accession>A0A1U7NDI7</accession>
<comment type="caution">
    <text evidence="7">The sequence shown here is derived from an EMBL/GenBank/DDBJ whole genome shotgun (WGS) entry which is preliminary data.</text>
</comment>
<reference evidence="7 8" key="1">
    <citation type="submission" date="2016-11" db="EMBL/GenBank/DDBJ databases">
        <title>Description of two novel members of the family Erysipelotrichaceae: Ileibacterium lipovorans gen. nov., sp. nov. and Dubosiella newyorkensis, gen. nov., sp. nov.</title>
        <authorList>
            <person name="Cox L.M."/>
            <person name="Sohn J."/>
            <person name="Tyrrell K.L."/>
            <person name="Citron D.M."/>
            <person name="Lawson P.A."/>
            <person name="Patel N.B."/>
            <person name="Iizumi T."/>
            <person name="Perez-Perez G.I."/>
            <person name="Goldstein E.J."/>
            <person name="Blaser M.J."/>
        </authorList>
    </citation>
    <scope>NUCLEOTIDE SEQUENCE [LARGE SCALE GENOMIC DNA]</scope>
    <source>
        <strain evidence="7 8">NYU-BL-A3</strain>
    </source>
</reference>